<dbReference type="GO" id="GO:0051276">
    <property type="term" value="P:chromosome organization"/>
    <property type="evidence" value="ECO:0007669"/>
    <property type="project" value="InterPro"/>
</dbReference>
<evidence type="ECO:0000313" key="15">
    <source>
        <dbReference type="EMBL" id="GCB67053.1"/>
    </source>
</evidence>
<keyword evidence="12" id="KW-0131">Cell cycle</keyword>
<keyword evidence="8" id="KW-0159">Chromosome partition</keyword>
<dbReference type="GO" id="GO:0017124">
    <property type="term" value="F:SH3 domain binding"/>
    <property type="evidence" value="ECO:0007669"/>
    <property type="project" value="UniProtKB-KW"/>
</dbReference>
<proteinExistence type="inferred from homology"/>
<accession>A0A401P1T6</accession>
<evidence type="ECO:0000256" key="9">
    <source>
        <dbReference type="ARBA" id="ARBA00022843"/>
    </source>
</evidence>
<dbReference type="GO" id="GO:0005634">
    <property type="term" value="C:nucleus"/>
    <property type="evidence" value="ECO:0007669"/>
    <property type="project" value="UniProtKB-SubCell"/>
</dbReference>
<dbReference type="STRING" id="75743.A0A401P1T6"/>
<evidence type="ECO:0000313" key="16">
    <source>
        <dbReference type="Proteomes" id="UP000288216"/>
    </source>
</evidence>
<evidence type="ECO:0000256" key="3">
    <source>
        <dbReference type="ARBA" id="ARBA00009264"/>
    </source>
</evidence>
<dbReference type="PANTHER" id="PTHR10418">
    <property type="entry name" value="SECURIN-3"/>
    <property type="match status" value="1"/>
</dbReference>
<keyword evidence="10" id="KW-0729">SH3-binding</keyword>
<gene>
    <name evidence="15" type="ORF">scyTo_0010194</name>
</gene>
<keyword evidence="9" id="KW-0832">Ubl conjugation</keyword>
<organism evidence="15 16">
    <name type="scientific">Scyliorhinus torazame</name>
    <name type="common">Cloudy catshark</name>
    <name type="synonym">Catulus torazame</name>
    <dbReference type="NCBI Taxonomy" id="75743"/>
    <lineage>
        <taxon>Eukaryota</taxon>
        <taxon>Metazoa</taxon>
        <taxon>Chordata</taxon>
        <taxon>Craniata</taxon>
        <taxon>Vertebrata</taxon>
        <taxon>Chondrichthyes</taxon>
        <taxon>Elasmobranchii</taxon>
        <taxon>Galeomorphii</taxon>
        <taxon>Galeoidea</taxon>
        <taxon>Carcharhiniformes</taxon>
        <taxon>Scyliorhinidae</taxon>
        <taxon>Scyliorhinus</taxon>
    </lineage>
</organism>
<keyword evidence="4" id="KW-0963">Cytoplasm</keyword>
<feature type="compositionally biased region" description="Basic residues" evidence="14">
    <location>
        <begin position="74"/>
        <end position="86"/>
    </location>
</feature>
<evidence type="ECO:0000256" key="1">
    <source>
        <dbReference type="ARBA" id="ARBA00004123"/>
    </source>
</evidence>
<evidence type="ECO:0000256" key="8">
    <source>
        <dbReference type="ARBA" id="ARBA00022829"/>
    </source>
</evidence>
<keyword evidence="6" id="KW-0677">Repeat</keyword>
<name>A0A401P1T6_SCYTO</name>
<dbReference type="AlphaFoldDB" id="A0A401P1T6"/>
<evidence type="ECO:0000256" key="4">
    <source>
        <dbReference type="ARBA" id="ARBA00022490"/>
    </source>
</evidence>
<comment type="subcellular location">
    <subcellularLocation>
        <location evidence="2">Cytoplasm</location>
    </subcellularLocation>
    <subcellularLocation>
        <location evidence="1">Nucleus</location>
    </subcellularLocation>
</comment>
<keyword evidence="5" id="KW-0132">Cell division</keyword>
<dbReference type="Pfam" id="PF04856">
    <property type="entry name" value="Securin"/>
    <property type="match status" value="1"/>
</dbReference>
<feature type="compositionally biased region" description="Polar residues" evidence="14">
    <location>
        <begin position="87"/>
        <end position="101"/>
    </location>
</feature>
<evidence type="ECO:0000256" key="6">
    <source>
        <dbReference type="ARBA" id="ARBA00022737"/>
    </source>
</evidence>
<sequence length="208" mass="23621">MAMRIFVEQENELSTHRKNHLRLLSGSSTTDTSLLQTPQTGKMLTTTPQLQQSTRKALHDVNCSLRAGRMTGNSKKKRPDKVHKKSSTCNFKSTEKSSTSEPPKCTVGKSEDYPEIEAFIPYSPFDFEDFNVPEEHKLNHICLAGLPLLRLEKEEDLLEKVLNKIPSPLEWPSLAKEANLMMDFDVNADILADLDEIDEVELPMMENF</sequence>
<dbReference type="GO" id="GO:0045143">
    <property type="term" value="P:homologous chromosome segregation"/>
    <property type="evidence" value="ECO:0007669"/>
    <property type="project" value="TreeGrafter"/>
</dbReference>
<protein>
    <recommendedName>
        <fullName evidence="13">Securin</fullName>
    </recommendedName>
</protein>
<dbReference type="Proteomes" id="UP000288216">
    <property type="component" value="Unassembled WGS sequence"/>
</dbReference>
<dbReference type="OrthoDB" id="9905975at2759"/>
<comment type="caution">
    <text evidence="15">The sequence shown here is derived from an EMBL/GenBank/DDBJ whole genome shotgun (WGS) entry which is preliminary data.</text>
</comment>
<evidence type="ECO:0000256" key="5">
    <source>
        <dbReference type="ARBA" id="ARBA00022618"/>
    </source>
</evidence>
<evidence type="ECO:0000256" key="14">
    <source>
        <dbReference type="SAM" id="MobiDB-lite"/>
    </source>
</evidence>
<dbReference type="InterPro" id="IPR006940">
    <property type="entry name" value="Securin_separation_inhibitor"/>
</dbReference>
<dbReference type="GO" id="GO:0005737">
    <property type="term" value="C:cytoplasm"/>
    <property type="evidence" value="ECO:0007669"/>
    <property type="project" value="UniProtKB-SubCell"/>
</dbReference>
<dbReference type="PANTHER" id="PTHR10418:SF2">
    <property type="entry name" value="SECURIN"/>
    <property type="match status" value="1"/>
</dbReference>
<evidence type="ECO:0000256" key="11">
    <source>
        <dbReference type="ARBA" id="ARBA00023242"/>
    </source>
</evidence>
<dbReference type="GO" id="GO:0051301">
    <property type="term" value="P:cell division"/>
    <property type="evidence" value="ECO:0007669"/>
    <property type="project" value="UniProtKB-KW"/>
</dbReference>
<reference evidence="15 16" key="1">
    <citation type="journal article" date="2018" name="Nat. Ecol. Evol.">
        <title>Shark genomes provide insights into elasmobranch evolution and the origin of vertebrates.</title>
        <authorList>
            <person name="Hara Y"/>
            <person name="Yamaguchi K"/>
            <person name="Onimaru K"/>
            <person name="Kadota M"/>
            <person name="Koyanagi M"/>
            <person name="Keeley SD"/>
            <person name="Tatsumi K"/>
            <person name="Tanaka K"/>
            <person name="Motone F"/>
            <person name="Kageyama Y"/>
            <person name="Nozu R"/>
            <person name="Adachi N"/>
            <person name="Nishimura O"/>
            <person name="Nakagawa R"/>
            <person name="Tanegashima C"/>
            <person name="Kiyatake I"/>
            <person name="Matsumoto R"/>
            <person name="Murakumo K"/>
            <person name="Nishida K"/>
            <person name="Terakita A"/>
            <person name="Kuratani S"/>
            <person name="Sato K"/>
            <person name="Hyodo S Kuraku.S."/>
        </authorList>
    </citation>
    <scope>NUCLEOTIDE SEQUENCE [LARGE SCALE GENOMIC DNA]</scope>
</reference>
<keyword evidence="11" id="KW-0539">Nucleus</keyword>
<evidence type="ECO:0000256" key="12">
    <source>
        <dbReference type="ARBA" id="ARBA00023306"/>
    </source>
</evidence>
<keyword evidence="7" id="KW-0498">Mitosis</keyword>
<evidence type="ECO:0000256" key="10">
    <source>
        <dbReference type="ARBA" id="ARBA00023036"/>
    </source>
</evidence>
<evidence type="ECO:0000256" key="2">
    <source>
        <dbReference type="ARBA" id="ARBA00004496"/>
    </source>
</evidence>
<comment type="similarity">
    <text evidence="3">Belongs to the securin family.</text>
</comment>
<feature type="region of interest" description="Disordered" evidence="14">
    <location>
        <begin position="68"/>
        <end position="109"/>
    </location>
</feature>
<evidence type="ECO:0000256" key="7">
    <source>
        <dbReference type="ARBA" id="ARBA00022776"/>
    </source>
</evidence>
<keyword evidence="16" id="KW-1185">Reference proteome</keyword>
<dbReference type="EMBL" id="BFAA01004342">
    <property type="protein sequence ID" value="GCB67053.1"/>
    <property type="molecule type" value="Genomic_DNA"/>
</dbReference>
<dbReference type="OMA" id="NHICLAG"/>
<evidence type="ECO:0000256" key="13">
    <source>
        <dbReference type="ARBA" id="ARBA00039185"/>
    </source>
</evidence>